<organism evidence="1 2">
    <name type="scientific">Peribacillus loiseleuriae</name>
    <dbReference type="NCBI Taxonomy" id="1679170"/>
    <lineage>
        <taxon>Bacteria</taxon>
        <taxon>Bacillati</taxon>
        <taxon>Bacillota</taxon>
        <taxon>Bacilli</taxon>
        <taxon>Bacillales</taxon>
        <taxon>Bacillaceae</taxon>
        <taxon>Peribacillus</taxon>
    </lineage>
</organism>
<dbReference type="AlphaFoldDB" id="A0A0K9GS70"/>
<evidence type="ECO:0000313" key="2">
    <source>
        <dbReference type="Proteomes" id="UP000037146"/>
    </source>
</evidence>
<dbReference type="Proteomes" id="UP000037146">
    <property type="component" value="Unassembled WGS sequence"/>
</dbReference>
<protein>
    <submittedName>
        <fullName evidence="1">Uncharacterized protein</fullName>
    </submittedName>
</protein>
<evidence type="ECO:0000313" key="1">
    <source>
        <dbReference type="EMBL" id="KMY49524.1"/>
    </source>
</evidence>
<accession>A0A0K9GS70</accession>
<name>A0A0K9GS70_9BACI</name>
<comment type="caution">
    <text evidence="1">The sequence shown here is derived from an EMBL/GenBank/DDBJ whole genome shotgun (WGS) entry which is preliminary data.</text>
</comment>
<dbReference type="RefSeq" id="WP_049680856.1">
    <property type="nucleotide sequence ID" value="NZ_LFZW01000001.1"/>
</dbReference>
<dbReference type="EMBL" id="LFZW01000001">
    <property type="protein sequence ID" value="KMY49524.1"/>
    <property type="molecule type" value="Genomic_DNA"/>
</dbReference>
<keyword evidence="2" id="KW-1185">Reference proteome</keyword>
<reference evidence="2" key="1">
    <citation type="submission" date="2015-07" db="EMBL/GenBank/DDBJ databases">
        <title>Genome sequencing project for genomic taxonomy and phylogenomics of Bacillus-like bacteria.</title>
        <authorList>
            <person name="Liu B."/>
            <person name="Wang J."/>
            <person name="Zhu Y."/>
            <person name="Liu G."/>
            <person name="Chen Q."/>
            <person name="Chen Z."/>
            <person name="Lan J."/>
            <person name="Che J."/>
            <person name="Ge C."/>
            <person name="Shi H."/>
            <person name="Pan Z."/>
            <person name="Liu X."/>
        </authorList>
    </citation>
    <scope>NUCLEOTIDE SEQUENCE [LARGE SCALE GENOMIC DNA]</scope>
    <source>
        <strain evidence="2">FJAT-27997</strain>
    </source>
</reference>
<gene>
    <name evidence="1" type="ORF">AC625_08165</name>
</gene>
<proteinExistence type="predicted"/>
<sequence>MKKLTELLVLNRVTNFLVANQFTLLASNHVLVIRGKAILKKNVRVPQRILQVLSTTIRITIKIIVHYLHLIVAVIGEKVIVSAATISNKQRFLELFI</sequence>
<dbReference type="PATRIC" id="fig|1679170.3.peg.1747"/>